<evidence type="ECO:0000256" key="3">
    <source>
        <dbReference type="ARBA" id="ARBA00022630"/>
    </source>
</evidence>
<sequence length="340" mass="37886">MESREAWQQINEEVAEELFVGCGMLRVQPNDELGALEKETLANMERANLRGAQFVKSDLIDRERAEELGWAPKLLDFDMPRSSPTKSFEAVLDSTAGLTYCSKACAHFLQKAIALGVNVVFGAQQGAFESLAEKDFFQSPHKRAVGLKTKDGKVHNADIVVIAESSAGSIAKFKVDDSQAELWNKYASENFPVITWKSAKRDHQGKDVGSVYAFPRTPDGVIKIGYRGIKFTNFEPAPQGSHFTQDGKWSVPLPADQIQRIPEVAEEAIRQFVSIFLPDLKDVPFYSTKLCWYTDTIDNSFVQKLRHHVLSGSTVVGPIFKHLQREAIPLSIFQEHLAGA</sequence>
<evidence type="ECO:0000256" key="1">
    <source>
        <dbReference type="ARBA" id="ARBA00001974"/>
    </source>
</evidence>
<dbReference type="AlphaFoldDB" id="A0A9W9CEP2"/>
<dbReference type="InterPro" id="IPR045170">
    <property type="entry name" value="MTOX"/>
</dbReference>
<dbReference type="InterPro" id="IPR036188">
    <property type="entry name" value="FAD/NAD-bd_sf"/>
</dbReference>
<evidence type="ECO:0000259" key="6">
    <source>
        <dbReference type="Pfam" id="PF01266"/>
    </source>
</evidence>
<dbReference type="RefSeq" id="XP_056075815.1">
    <property type="nucleotide sequence ID" value="XM_056208993.1"/>
</dbReference>
<keyword evidence="4" id="KW-0274">FAD</keyword>
<dbReference type="Proteomes" id="UP001140513">
    <property type="component" value="Unassembled WGS sequence"/>
</dbReference>
<gene>
    <name evidence="7" type="ORF">N0V89_000168</name>
</gene>
<dbReference type="GeneID" id="80903698"/>
<dbReference type="OrthoDB" id="2219495at2759"/>
<name>A0A9W9CEP2_9PLEO</name>
<reference evidence="7" key="1">
    <citation type="submission" date="2022-10" db="EMBL/GenBank/DDBJ databases">
        <title>Tapping the CABI collections for fungal endophytes: first genome assemblies for Collariella, Neodidymelliopsis, Ascochyta clinopodiicola, Didymella pomorum, Didymosphaeria variabile, Neocosmospora piperis and Neocucurbitaria cava.</title>
        <authorList>
            <person name="Hill R."/>
        </authorList>
    </citation>
    <scope>NUCLEOTIDE SEQUENCE</scope>
    <source>
        <strain evidence="7">IMI 356815</strain>
    </source>
</reference>
<protein>
    <recommendedName>
        <fullName evidence="6">FAD dependent oxidoreductase domain-containing protein</fullName>
    </recommendedName>
</protein>
<evidence type="ECO:0000313" key="7">
    <source>
        <dbReference type="EMBL" id="KAJ4359613.1"/>
    </source>
</evidence>
<keyword evidence="8" id="KW-1185">Reference proteome</keyword>
<keyword evidence="5" id="KW-0560">Oxidoreductase</keyword>
<evidence type="ECO:0000256" key="4">
    <source>
        <dbReference type="ARBA" id="ARBA00022827"/>
    </source>
</evidence>
<dbReference type="EMBL" id="JAPEUX010000001">
    <property type="protein sequence ID" value="KAJ4359613.1"/>
    <property type="molecule type" value="Genomic_DNA"/>
</dbReference>
<comment type="cofactor">
    <cofactor evidence="1">
        <name>FAD</name>
        <dbReference type="ChEBI" id="CHEBI:57692"/>
    </cofactor>
</comment>
<dbReference type="Pfam" id="PF01266">
    <property type="entry name" value="DAO"/>
    <property type="match status" value="1"/>
</dbReference>
<proteinExistence type="inferred from homology"/>
<keyword evidence="3" id="KW-0285">Flavoprotein</keyword>
<accession>A0A9W9CEP2</accession>
<comment type="similarity">
    <text evidence="2">Belongs to the MSOX/MTOX family.</text>
</comment>
<comment type="caution">
    <text evidence="7">The sequence shown here is derived from an EMBL/GenBank/DDBJ whole genome shotgun (WGS) entry which is preliminary data.</text>
</comment>
<dbReference type="InterPro" id="IPR006076">
    <property type="entry name" value="FAD-dep_OxRdtase"/>
</dbReference>
<dbReference type="GO" id="GO:0050660">
    <property type="term" value="F:flavin adenine dinucleotide binding"/>
    <property type="evidence" value="ECO:0007669"/>
    <property type="project" value="InterPro"/>
</dbReference>
<evidence type="ECO:0000256" key="2">
    <source>
        <dbReference type="ARBA" id="ARBA00010989"/>
    </source>
</evidence>
<feature type="domain" description="FAD dependent oxidoreductase" evidence="6">
    <location>
        <begin position="2"/>
        <end position="284"/>
    </location>
</feature>
<organism evidence="7 8">
    <name type="scientific">Didymosphaeria variabile</name>
    <dbReference type="NCBI Taxonomy" id="1932322"/>
    <lineage>
        <taxon>Eukaryota</taxon>
        <taxon>Fungi</taxon>
        <taxon>Dikarya</taxon>
        <taxon>Ascomycota</taxon>
        <taxon>Pezizomycotina</taxon>
        <taxon>Dothideomycetes</taxon>
        <taxon>Pleosporomycetidae</taxon>
        <taxon>Pleosporales</taxon>
        <taxon>Massarineae</taxon>
        <taxon>Didymosphaeriaceae</taxon>
        <taxon>Didymosphaeria</taxon>
    </lineage>
</organism>
<dbReference type="GO" id="GO:0008115">
    <property type="term" value="F:sarcosine oxidase activity"/>
    <property type="evidence" value="ECO:0007669"/>
    <property type="project" value="TreeGrafter"/>
</dbReference>
<dbReference type="PANTHER" id="PTHR10961:SF15">
    <property type="entry name" value="FAD DEPENDENT OXIDOREDUCTASE DOMAIN-CONTAINING PROTEIN"/>
    <property type="match status" value="1"/>
</dbReference>
<evidence type="ECO:0000256" key="5">
    <source>
        <dbReference type="ARBA" id="ARBA00023002"/>
    </source>
</evidence>
<dbReference type="Gene3D" id="3.30.9.10">
    <property type="entry name" value="D-Amino Acid Oxidase, subunit A, domain 2"/>
    <property type="match status" value="1"/>
</dbReference>
<evidence type="ECO:0000313" key="8">
    <source>
        <dbReference type="Proteomes" id="UP001140513"/>
    </source>
</evidence>
<dbReference type="PANTHER" id="PTHR10961">
    <property type="entry name" value="PEROXISOMAL SARCOSINE OXIDASE"/>
    <property type="match status" value="1"/>
</dbReference>
<dbReference type="SUPFAM" id="SSF51905">
    <property type="entry name" value="FAD/NAD(P)-binding domain"/>
    <property type="match status" value="1"/>
</dbReference>